<dbReference type="Proteomes" id="UP000006503">
    <property type="component" value="Chromosome"/>
</dbReference>
<evidence type="ECO:0000313" key="3">
    <source>
        <dbReference type="Proteomes" id="UP000006503"/>
    </source>
</evidence>
<dbReference type="InterPro" id="IPR051043">
    <property type="entry name" value="Sulfatase_Mod_Factor_Kinase"/>
</dbReference>
<dbReference type="InterPro" id="IPR042095">
    <property type="entry name" value="SUMF_sf"/>
</dbReference>
<dbReference type="SUPFAM" id="SSF56436">
    <property type="entry name" value="C-type lectin-like"/>
    <property type="match status" value="1"/>
</dbReference>
<proteinExistence type="predicted"/>
<sequence length="218" mass="23840">MAQAHLRPASLVFTPPSGTVSLDDVSRWWALVPGADWRHPLGPGSDLQGMAQHPVVHVGLEDALAYAQWAGCDLPGEPEWEYAAWGGTQQGEFVWGHHLVPEGKHMANTWQGNFPAENLQTDGYSRTSPVGAFPANGYGLYDMIGNVWEWTTTVFQPSHASPRKSCCANARSAAQMKVLKGGSHLCAPNYCQRYRPPARSPQATDTTSSHIGFRCVKR</sequence>
<dbReference type="Gene3D" id="3.90.1580.10">
    <property type="entry name" value="paralog of FGE (formylglycine-generating enzyme)"/>
    <property type="match status" value="1"/>
</dbReference>
<gene>
    <name evidence="2" type="ordered locus">T1E_5508</name>
</gene>
<protein>
    <recommendedName>
        <fullName evidence="1">Sulfatase-modifying factor enzyme-like domain-containing protein</fullName>
    </recommendedName>
</protein>
<dbReference type="Pfam" id="PF03781">
    <property type="entry name" value="FGE-sulfatase"/>
    <property type="match status" value="1"/>
</dbReference>
<organism evidence="2 3">
    <name type="scientific">Pseudomonas putida (strain DOT-T1E)</name>
    <dbReference type="NCBI Taxonomy" id="1196325"/>
    <lineage>
        <taxon>Bacteria</taxon>
        <taxon>Pseudomonadati</taxon>
        <taxon>Pseudomonadota</taxon>
        <taxon>Gammaproteobacteria</taxon>
        <taxon>Pseudomonadales</taxon>
        <taxon>Pseudomonadaceae</taxon>
        <taxon>Pseudomonas</taxon>
    </lineage>
</organism>
<dbReference type="KEGG" id="ppx:T1E_5508"/>
<dbReference type="PANTHER" id="PTHR23150">
    <property type="entry name" value="SULFATASE MODIFYING FACTOR 1, 2"/>
    <property type="match status" value="1"/>
</dbReference>
<name>I7CHG3_PSEPT</name>
<dbReference type="InterPro" id="IPR005532">
    <property type="entry name" value="SUMF_dom"/>
</dbReference>
<dbReference type="PANTHER" id="PTHR23150:SF19">
    <property type="entry name" value="FORMYLGLYCINE-GENERATING ENZYME"/>
    <property type="match status" value="1"/>
</dbReference>
<dbReference type="EMBL" id="CP003734">
    <property type="protein sequence ID" value="AFO51329.1"/>
    <property type="molecule type" value="Genomic_DNA"/>
</dbReference>
<evidence type="ECO:0000313" key="2">
    <source>
        <dbReference type="EMBL" id="AFO51329.1"/>
    </source>
</evidence>
<dbReference type="HOGENOM" id="CLU_012431_4_2_6"/>
<dbReference type="InterPro" id="IPR016187">
    <property type="entry name" value="CTDL_fold"/>
</dbReference>
<accession>I7CHG3</accession>
<dbReference type="GO" id="GO:0120147">
    <property type="term" value="F:formylglycine-generating oxidase activity"/>
    <property type="evidence" value="ECO:0007669"/>
    <property type="project" value="TreeGrafter"/>
</dbReference>
<dbReference type="PATRIC" id="fig|1196325.3.peg.5468"/>
<feature type="domain" description="Sulfatase-modifying factor enzyme-like" evidence="1">
    <location>
        <begin position="24"/>
        <end position="217"/>
    </location>
</feature>
<evidence type="ECO:0000259" key="1">
    <source>
        <dbReference type="Pfam" id="PF03781"/>
    </source>
</evidence>
<dbReference type="AlphaFoldDB" id="I7CHG3"/>
<reference evidence="3" key="1">
    <citation type="journal article" date="2013" name="Microb. Biotechnol.">
        <title>Metabolic potential of the organic-solvent tolerant Pseudomonas putida DOT-T1E deduced from its annotated genome.</title>
        <authorList>
            <person name="Udaondo Z."/>
            <person name="Molina L."/>
            <person name="Daniels C."/>
            <person name="Gomez M.J."/>
            <person name="Molina-Henares M.A."/>
            <person name="Matilla M.A."/>
            <person name="Roca A."/>
            <person name="Fernandez M."/>
            <person name="Duque E."/>
            <person name="Segura A."/>
            <person name="Ramos J.L."/>
        </authorList>
    </citation>
    <scope>NUCLEOTIDE SEQUENCE [LARGE SCALE GENOMIC DNA]</scope>
    <source>
        <strain evidence="3">DOT-T1E</strain>
    </source>
</reference>